<name>A0A318PV80_9PROT</name>
<dbReference type="EMBL" id="NKUF01000046">
    <property type="protein sequence ID" value="PYD61694.1"/>
    <property type="molecule type" value="Genomic_DNA"/>
</dbReference>
<dbReference type="Gene3D" id="3.40.50.720">
    <property type="entry name" value="NAD(P)-binding Rossmann-like Domain"/>
    <property type="match status" value="1"/>
</dbReference>
<evidence type="ECO:0000256" key="2">
    <source>
        <dbReference type="ARBA" id="ARBA00010944"/>
    </source>
</evidence>
<evidence type="ECO:0000256" key="6">
    <source>
        <dbReference type="RuleBase" id="RU364082"/>
    </source>
</evidence>
<evidence type="ECO:0000313" key="8">
    <source>
        <dbReference type="EMBL" id="PYD61694.1"/>
    </source>
</evidence>
<proteinExistence type="inferred from homology"/>
<feature type="domain" description="RmlD-like substrate binding" evidence="7">
    <location>
        <begin position="11"/>
        <end position="296"/>
    </location>
</feature>
<comment type="similarity">
    <text evidence="2 6">Belongs to the dTDP-4-dehydrorhamnose reductase family.</text>
</comment>
<evidence type="ECO:0000256" key="3">
    <source>
        <dbReference type="ARBA" id="ARBA00012929"/>
    </source>
</evidence>
<dbReference type="GO" id="GO:0019305">
    <property type="term" value="P:dTDP-rhamnose biosynthetic process"/>
    <property type="evidence" value="ECO:0007669"/>
    <property type="project" value="UniProtKB-UniPathway"/>
</dbReference>
<dbReference type="SUPFAM" id="SSF51735">
    <property type="entry name" value="NAD(P)-binding Rossmann-fold domains"/>
    <property type="match status" value="1"/>
</dbReference>
<dbReference type="InterPro" id="IPR029903">
    <property type="entry name" value="RmlD-like-bd"/>
</dbReference>
<comment type="cofactor">
    <cofactor evidence="6">
        <name>Mg(2+)</name>
        <dbReference type="ChEBI" id="CHEBI:18420"/>
    </cofactor>
    <text evidence="6">Binds 1 Mg(2+) ion per monomer.</text>
</comment>
<dbReference type="UniPathway" id="UPA00124"/>
<dbReference type="PANTHER" id="PTHR10491">
    <property type="entry name" value="DTDP-4-DEHYDRORHAMNOSE REDUCTASE"/>
    <property type="match status" value="1"/>
</dbReference>
<evidence type="ECO:0000256" key="4">
    <source>
        <dbReference type="ARBA" id="ARBA00017099"/>
    </source>
</evidence>
<comment type="catalytic activity">
    <reaction evidence="5 6">
        <text>dTDP-beta-L-rhamnose + NADP(+) = dTDP-4-dehydro-beta-L-rhamnose + NADPH + H(+)</text>
        <dbReference type="Rhea" id="RHEA:21796"/>
        <dbReference type="ChEBI" id="CHEBI:15378"/>
        <dbReference type="ChEBI" id="CHEBI:57510"/>
        <dbReference type="ChEBI" id="CHEBI:57783"/>
        <dbReference type="ChEBI" id="CHEBI:58349"/>
        <dbReference type="ChEBI" id="CHEBI:62830"/>
        <dbReference type="EC" id="1.1.1.133"/>
    </reaction>
</comment>
<organism evidence="8 9">
    <name type="scientific">Gluconacetobacter entanii</name>
    <dbReference type="NCBI Taxonomy" id="108528"/>
    <lineage>
        <taxon>Bacteria</taxon>
        <taxon>Pseudomonadati</taxon>
        <taxon>Pseudomonadota</taxon>
        <taxon>Alphaproteobacteria</taxon>
        <taxon>Acetobacterales</taxon>
        <taxon>Acetobacteraceae</taxon>
        <taxon>Gluconacetobacter</taxon>
    </lineage>
</organism>
<dbReference type="GO" id="GO:0005829">
    <property type="term" value="C:cytosol"/>
    <property type="evidence" value="ECO:0007669"/>
    <property type="project" value="TreeGrafter"/>
</dbReference>
<dbReference type="PANTHER" id="PTHR10491:SF4">
    <property type="entry name" value="METHIONINE ADENOSYLTRANSFERASE 2 SUBUNIT BETA"/>
    <property type="match status" value="1"/>
</dbReference>
<dbReference type="AlphaFoldDB" id="A0A318PV80"/>
<evidence type="ECO:0000256" key="5">
    <source>
        <dbReference type="ARBA" id="ARBA00048200"/>
    </source>
</evidence>
<dbReference type="NCBIfam" id="TIGR01214">
    <property type="entry name" value="rmlD"/>
    <property type="match status" value="1"/>
</dbReference>
<evidence type="ECO:0000256" key="1">
    <source>
        <dbReference type="ARBA" id="ARBA00004781"/>
    </source>
</evidence>
<dbReference type="OrthoDB" id="9803892at2"/>
<dbReference type="RefSeq" id="WP_110914513.1">
    <property type="nucleotide sequence ID" value="NZ_NKUF01000046.1"/>
</dbReference>
<dbReference type="CDD" id="cd05254">
    <property type="entry name" value="dTDP_HR_like_SDR_e"/>
    <property type="match status" value="1"/>
</dbReference>
<gene>
    <name evidence="8" type="primary">rfbD</name>
    <name evidence="8" type="ORF">CFR72_13870</name>
</gene>
<protein>
    <recommendedName>
        <fullName evidence="4 6">dTDP-4-dehydrorhamnose reductase</fullName>
        <ecNumber evidence="3 6">1.1.1.133</ecNumber>
    </recommendedName>
</protein>
<dbReference type="InterPro" id="IPR036291">
    <property type="entry name" value="NAD(P)-bd_dom_sf"/>
</dbReference>
<sequence>MNDGRQYFPGTVLVTGGHGQLAHSLGRAGGDDIRVVGRPEFDFDRPETVDMVMEAHMPAIVINTAAWTAVDAAEQDVAGAMRANRDGPALLARGCARREIPFIHVSTDYVFNGQKGTPYRETDTVDPRCVYGLSKAEGEAAVLAAHDRSIILRTAWVYSAHGRNFVRTMLKAGETRPELRVVGDQFGNPTSADDLASGIIDIVARLRAGGWHAGYGGIFHAAGYGAASWYDLASVVMDEAHALGRPRPGIVPIATADWPTPAYRPADTRLDTQRLYEVFGVRLPDWRESVRTVVHQACETEAAG</sequence>
<dbReference type="EC" id="1.1.1.133" evidence="3 6"/>
<comment type="function">
    <text evidence="6">Catalyzes the reduction of dTDP-6-deoxy-L-lyxo-4-hexulose to yield dTDP-L-rhamnose.</text>
</comment>
<accession>A0A318PV80</accession>
<comment type="pathway">
    <text evidence="1 6">Carbohydrate biosynthesis; dTDP-L-rhamnose biosynthesis.</text>
</comment>
<dbReference type="GO" id="GO:0008831">
    <property type="term" value="F:dTDP-4-dehydrorhamnose reductase activity"/>
    <property type="evidence" value="ECO:0007669"/>
    <property type="project" value="UniProtKB-EC"/>
</dbReference>
<reference evidence="8 9" key="1">
    <citation type="submission" date="2017-07" db="EMBL/GenBank/DDBJ databases">
        <title>A draft genome sequence of Gluconacetobacter entanii LTH 4560.</title>
        <authorList>
            <person name="Skraban J."/>
            <person name="Cleenwerck I."/>
            <person name="Vandamme P."/>
            <person name="Trcek J."/>
        </authorList>
    </citation>
    <scope>NUCLEOTIDE SEQUENCE [LARGE SCALE GENOMIC DNA]</scope>
    <source>
        <strain evidence="8 9">LTH 4560</strain>
    </source>
</reference>
<keyword evidence="6" id="KW-0560">Oxidoreductase</keyword>
<evidence type="ECO:0000313" key="9">
    <source>
        <dbReference type="Proteomes" id="UP000248301"/>
    </source>
</evidence>
<evidence type="ECO:0000259" key="7">
    <source>
        <dbReference type="Pfam" id="PF04321"/>
    </source>
</evidence>
<dbReference type="Pfam" id="PF04321">
    <property type="entry name" value="RmlD_sub_bind"/>
    <property type="match status" value="1"/>
</dbReference>
<keyword evidence="6" id="KW-0521">NADP</keyword>
<comment type="caution">
    <text evidence="8">The sequence shown here is derived from an EMBL/GenBank/DDBJ whole genome shotgun (WGS) entry which is preliminary data.</text>
</comment>
<dbReference type="Gene3D" id="3.90.25.10">
    <property type="entry name" value="UDP-galactose 4-epimerase, domain 1"/>
    <property type="match status" value="1"/>
</dbReference>
<dbReference type="InterPro" id="IPR005913">
    <property type="entry name" value="dTDP_dehydrorham_reduct"/>
</dbReference>
<dbReference type="Proteomes" id="UP000248301">
    <property type="component" value="Unassembled WGS sequence"/>
</dbReference>